<dbReference type="PROSITE" id="PS00284">
    <property type="entry name" value="SERPIN"/>
    <property type="match status" value="1"/>
</dbReference>
<comment type="similarity">
    <text evidence="1 2">Belongs to the serpin family.</text>
</comment>
<evidence type="ECO:0000256" key="2">
    <source>
        <dbReference type="RuleBase" id="RU000411"/>
    </source>
</evidence>
<dbReference type="EMBL" id="OU503050">
    <property type="protein sequence ID" value="CAI9777793.1"/>
    <property type="molecule type" value="Genomic_DNA"/>
</dbReference>
<protein>
    <recommendedName>
        <fullName evidence="3">Serpin domain-containing protein</fullName>
    </recommendedName>
</protein>
<dbReference type="InterPro" id="IPR036186">
    <property type="entry name" value="Serpin_sf"/>
</dbReference>
<proteinExistence type="inferred from homology"/>
<dbReference type="CDD" id="cd02043">
    <property type="entry name" value="serpinP_plants"/>
    <property type="match status" value="1"/>
</dbReference>
<dbReference type="SUPFAM" id="SSF56574">
    <property type="entry name" value="Serpins"/>
    <property type="match status" value="1"/>
</dbReference>
<dbReference type="InterPro" id="IPR023795">
    <property type="entry name" value="Serpin_CS"/>
</dbReference>
<accession>A0AAD2E6B8</accession>
<dbReference type="Gene3D" id="2.30.39.10">
    <property type="entry name" value="Alpha-1-antitrypsin, domain 1"/>
    <property type="match status" value="1"/>
</dbReference>
<dbReference type="Gene3D" id="3.30.497.10">
    <property type="entry name" value="Antithrombin, subunit I, domain 2"/>
    <property type="match status" value="1"/>
</dbReference>
<dbReference type="InterPro" id="IPR042178">
    <property type="entry name" value="Serpin_sf_1"/>
</dbReference>
<dbReference type="GO" id="GO:0005615">
    <property type="term" value="C:extracellular space"/>
    <property type="evidence" value="ECO:0007669"/>
    <property type="project" value="InterPro"/>
</dbReference>
<keyword evidence="5" id="KW-1185">Reference proteome</keyword>
<reference evidence="4" key="1">
    <citation type="submission" date="2023-05" db="EMBL/GenBank/DDBJ databases">
        <authorList>
            <person name="Huff M."/>
        </authorList>
    </citation>
    <scope>NUCLEOTIDE SEQUENCE</scope>
</reference>
<sequence length="475" mass="52059">MKVSSIPALASRRGKLISAGYTSLSSVSLSHLAQGIHVCLCGPNNALKKEVQKNYRRSQGRPPVLAPPSFFRSITTKSEAHNSTMDIRESISNQTGISLLLAKYLVSTKAKDANLVFSPVSIHMVLGLIAAGSQGPTLNQLLSFLKSKSIEELNCVSSQLISLVSANGGPLGGPLLSFANSVWVDRSLSLKSTFKEIVGSAYKAAATHVDFRTKAVQVTKEVNLWAEKETRGFVKELLPSDSVNSLTRLIFANAVYFKGAWNVKFDVSNTKYDKFFLQNGSSVQVPFMTSENEQYIREFSGFKVLRLPYKQGEDKHKFSLYVFLPDAIDGLPALVEKVGSIPGFLDDHLPYQRVEVGYFRIPKFKISFGFEASAVLNGLGLVLPFSSNGLTGMVDSSIGQNLYVSNIFHKSFIEVNEEGTEAAAATGCVLMLEGSPRRIRKRDFVADHPFLFVVREDMTGVVLFIGQIHNPLSVD</sequence>
<evidence type="ECO:0000256" key="1">
    <source>
        <dbReference type="ARBA" id="ARBA00009500"/>
    </source>
</evidence>
<organism evidence="4 5">
    <name type="scientific">Fraxinus pennsylvanica</name>
    <dbReference type="NCBI Taxonomy" id="56036"/>
    <lineage>
        <taxon>Eukaryota</taxon>
        <taxon>Viridiplantae</taxon>
        <taxon>Streptophyta</taxon>
        <taxon>Embryophyta</taxon>
        <taxon>Tracheophyta</taxon>
        <taxon>Spermatophyta</taxon>
        <taxon>Magnoliopsida</taxon>
        <taxon>eudicotyledons</taxon>
        <taxon>Gunneridae</taxon>
        <taxon>Pentapetalae</taxon>
        <taxon>asterids</taxon>
        <taxon>lamiids</taxon>
        <taxon>Lamiales</taxon>
        <taxon>Oleaceae</taxon>
        <taxon>Oleeae</taxon>
        <taxon>Fraxinus</taxon>
    </lineage>
</organism>
<dbReference type="GO" id="GO:0004867">
    <property type="term" value="F:serine-type endopeptidase inhibitor activity"/>
    <property type="evidence" value="ECO:0007669"/>
    <property type="project" value="InterPro"/>
</dbReference>
<evidence type="ECO:0000259" key="3">
    <source>
        <dbReference type="SMART" id="SM00093"/>
    </source>
</evidence>
<dbReference type="SMART" id="SM00093">
    <property type="entry name" value="SERPIN"/>
    <property type="match status" value="1"/>
</dbReference>
<evidence type="ECO:0000313" key="5">
    <source>
        <dbReference type="Proteomes" id="UP000834106"/>
    </source>
</evidence>
<dbReference type="AlphaFoldDB" id="A0AAD2E6B8"/>
<dbReference type="PANTHER" id="PTHR11461">
    <property type="entry name" value="SERINE PROTEASE INHIBITOR, SERPIN"/>
    <property type="match status" value="1"/>
</dbReference>
<feature type="domain" description="Serpin" evidence="3">
    <location>
        <begin position="99"/>
        <end position="471"/>
    </location>
</feature>
<evidence type="ECO:0000313" key="4">
    <source>
        <dbReference type="EMBL" id="CAI9777793.1"/>
    </source>
</evidence>
<dbReference type="Pfam" id="PF00079">
    <property type="entry name" value="Serpin"/>
    <property type="match status" value="1"/>
</dbReference>
<gene>
    <name evidence="4" type="ORF">FPE_LOCUS25223</name>
</gene>
<dbReference type="PANTHER" id="PTHR11461:SF211">
    <property type="entry name" value="GH10112P-RELATED"/>
    <property type="match status" value="1"/>
</dbReference>
<dbReference type="InterPro" id="IPR042185">
    <property type="entry name" value="Serpin_sf_2"/>
</dbReference>
<name>A0AAD2E6B8_9LAMI</name>
<dbReference type="Proteomes" id="UP000834106">
    <property type="component" value="Chromosome 15"/>
</dbReference>
<dbReference type="InterPro" id="IPR023796">
    <property type="entry name" value="Serpin_dom"/>
</dbReference>
<dbReference type="InterPro" id="IPR000215">
    <property type="entry name" value="Serpin_fam"/>
</dbReference>